<evidence type="ECO:0000313" key="7">
    <source>
        <dbReference type="Proteomes" id="UP000585272"/>
    </source>
</evidence>
<dbReference type="Proteomes" id="UP000585272">
    <property type="component" value="Unassembled WGS sequence"/>
</dbReference>
<evidence type="ECO:0000256" key="4">
    <source>
        <dbReference type="RuleBase" id="RU000384"/>
    </source>
</evidence>
<accession>A0A840I9Q6</accession>
<sequence>MTALQEMPGRLALDELEAAGIETVIVAAPDMQGRLFGRRMSPAQLRRRLDGIDLCTCTLAWDIDQSLELQVDYAGFHTGWQDMRLVPDPATLRRLGWLEGVALCFGDLRDDEGATVPIGPRAMLQGQIERLAQLGYEARIGSELEFYLYRGTPTEARAAGYRGLTPTTEHHADYLISPGNLMEPFFGRLRRGLEASGVELELEQGEWGLGQWEVNMRYGPPLEAADRHALFKLATKEVATLEGLCATFMARPSNEAIGSSGHVHLSLLDRDGGAAFHDGDGERGLSAAYRAAVGGVLDHAAEFMAWYAPTVNSYRRASRDELVAGAGATWGYDNRTTTVRTVGATPESLRLELRLPGADGNPYLVFAALLASVADGLERQLDPGPPVRGNAYEQERRPLPADLAAAAAALRGSAEARAAFGDVAVDHYAAVAEHEWEQFMAVVGEWEIARYFEQI</sequence>
<evidence type="ECO:0000313" key="6">
    <source>
        <dbReference type="EMBL" id="MBB4660660.1"/>
    </source>
</evidence>
<dbReference type="Pfam" id="PF00120">
    <property type="entry name" value="Gln-synt_C"/>
    <property type="match status" value="1"/>
</dbReference>
<dbReference type="PROSITE" id="PS51987">
    <property type="entry name" value="GS_CATALYTIC"/>
    <property type="match status" value="1"/>
</dbReference>
<dbReference type="Gene3D" id="3.10.20.70">
    <property type="entry name" value="Glutamine synthetase, N-terminal domain"/>
    <property type="match status" value="1"/>
</dbReference>
<dbReference type="SUPFAM" id="SSF54368">
    <property type="entry name" value="Glutamine synthetase, N-terminal domain"/>
    <property type="match status" value="1"/>
</dbReference>
<dbReference type="AlphaFoldDB" id="A0A840I9Q6"/>
<reference evidence="6 7" key="1">
    <citation type="submission" date="2020-08" db="EMBL/GenBank/DDBJ databases">
        <title>Genomic Encyclopedia of Archaeal and Bacterial Type Strains, Phase II (KMG-II): from individual species to whole genera.</title>
        <authorList>
            <person name="Goeker M."/>
        </authorList>
    </citation>
    <scope>NUCLEOTIDE SEQUENCE [LARGE SCALE GENOMIC DNA]</scope>
    <source>
        <strain evidence="6 7">DSM 23288</strain>
    </source>
</reference>
<evidence type="ECO:0000256" key="2">
    <source>
        <dbReference type="ARBA" id="ARBA00022598"/>
    </source>
</evidence>
<dbReference type="GO" id="GO:0004356">
    <property type="term" value="F:glutamine synthetase activity"/>
    <property type="evidence" value="ECO:0007669"/>
    <property type="project" value="UniProtKB-EC"/>
</dbReference>
<comment type="similarity">
    <text evidence="1 3 4">Belongs to the glutamine synthetase family.</text>
</comment>
<dbReference type="GO" id="GO:0006542">
    <property type="term" value="P:glutamine biosynthetic process"/>
    <property type="evidence" value="ECO:0007669"/>
    <property type="project" value="InterPro"/>
</dbReference>
<dbReference type="SMART" id="SM01230">
    <property type="entry name" value="Gln-synt_C"/>
    <property type="match status" value="1"/>
</dbReference>
<evidence type="ECO:0000259" key="5">
    <source>
        <dbReference type="PROSITE" id="PS51987"/>
    </source>
</evidence>
<evidence type="ECO:0000256" key="1">
    <source>
        <dbReference type="ARBA" id="ARBA00009897"/>
    </source>
</evidence>
<dbReference type="EC" id="6.3.1.2" evidence="6"/>
<dbReference type="PANTHER" id="PTHR43785:SF12">
    <property type="entry name" value="TYPE-1 GLUTAMINE SYNTHETASE 2"/>
    <property type="match status" value="1"/>
</dbReference>
<evidence type="ECO:0000256" key="3">
    <source>
        <dbReference type="PROSITE-ProRule" id="PRU01331"/>
    </source>
</evidence>
<dbReference type="InterPro" id="IPR008146">
    <property type="entry name" value="Gln_synth_cat_dom"/>
</dbReference>
<dbReference type="Gene3D" id="3.30.590.10">
    <property type="entry name" value="Glutamine synthetase/guanido kinase, catalytic domain"/>
    <property type="match status" value="1"/>
</dbReference>
<dbReference type="InterPro" id="IPR014746">
    <property type="entry name" value="Gln_synth/guanido_kin_cat_dom"/>
</dbReference>
<gene>
    <name evidence="6" type="ORF">BDZ31_000233</name>
</gene>
<dbReference type="PANTHER" id="PTHR43785">
    <property type="entry name" value="GAMMA-GLUTAMYLPUTRESCINE SYNTHETASE"/>
    <property type="match status" value="1"/>
</dbReference>
<feature type="domain" description="GS catalytic" evidence="5">
    <location>
        <begin position="120"/>
        <end position="455"/>
    </location>
</feature>
<dbReference type="EMBL" id="JACHNU010000001">
    <property type="protein sequence ID" value="MBB4660660.1"/>
    <property type="molecule type" value="Genomic_DNA"/>
</dbReference>
<dbReference type="SUPFAM" id="SSF55931">
    <property type="entry name" value="Glutamine synthetase/guanido kinase"/>
    <property type="match status" value="1"/>
</dbReference>
<dbReference type="RefSeq" id="WP_221242774.1">
    <property type="nucleotide sequence ID" value="NZ_JACHNU010000001.1"/>
</dbReference>
<organism evidence="6 7">
    <name type="scientific">Conexibacter arvalis</name>
    <dbReference type="NCBI Taxonomy" id="912552"/>
    <lineage>
        <taxon>Bacteria</taxon>
        <taxon>Bacillati</taxon>
        <taxon>Actinomycetota</taxon>
        <taxon>Thermoleophilia</taxon>
        <taxon>Solirubrobacterales</taxon>
        <taxon>Conexibacteraceae</taxon>
        <taxon>Conexibacter</taxon>
    </lineage>
</organism>
<protein>
    <submittedName>
        <fullName evidence="6">Glutamine synthetase</fullName>
        <ecNumber evidence="6">6.3.1.2</ecNumber>
    </submittedName>
</protein>
<keyword evidence="7" id="KW-1185">Reference proteome</keyword>
<comment type="caution">
    <text evidence="6">The sequence shown here is derived from an EMBL/GenBank/DDBJ whole genome shotgun (WGS) entry which is preliminary data.</text>
</comment>
<proteinExistence type="inferred from homology"/>
<dbReference type="InterPro" id="IPR036651">
    <property type="entry name" value="Gln_synt_N_sf"/>
</dbReference>
<name>A0A840I9Q6_9ACTN</name>
<keyword evidence="2 6" id="KW-0436">Ligase</keyword>